<dbReference type="Pfam" id="PF00385">
    <property type="entry name" value="Chromo"/>
    <property type="match status" value="1"/>
</dbReference>
<keyword evidence="4" id="KW-1185">Reference proteome</keyword>
<accession>A0A0L6V653</accession>
<dbReference type="PROSITE" id="PS50013">
    <property type="entry name" value="CHROMO_2"/>
    <property type="match status" value="1"/>
</dbReference>
<dbReference type="EMBL" id="LAVV01007414">
    <property type="protein sequence ID" value="KNZ56012.1"/>
    <property type="molecule type" value="Genomic_DNA"/>
</dbReference>
<gene>
    <name evidence="3" type="ORF">VP01_251g4</name>
</gene>
<dbReference type="InterPro" id="IPR000953">
    <property type="entry name" value="Chromo/chromo_shadow_dom"/>
</dbReference>
<evidence type="ECO:0000313" key="4">
    <source>
        <dbReference type="Proteomes" id="UP000037035"/>
    </source>
</evidence>
<dbReference type="InterPro" id="IPR016197">
    <property type="entry name" value="Chromo-like_dom_sf"/>
</dbReference>
<dbReference type="InterPro" id="IPR023780">
    <property type="entry name" value="Chromo_domain"/>
</dbReference>
<sequence length="91" mass="10289">MELAGNIALPSFEMESNPSSLSRARQGSIPRQNSSSSRTHQHSRPLVSCILTSRLREGKLQYLVKWTGYQSNKDQTSWEPANHLQNSKTVF</sequence>
<dbReference type="Gene3D" id="2.40.50.40">
    <property type="match status" value="1"/>
</dbReference>
<feature type="region of interest" description="Disordered" evidence="1">
    <location>
        <begin position="1"/>
        <end position="46"/>
    </location>
</feature>
<dbReference type="CDD" id="cd00024">
    <property type="entry name" value="CD_CSD"/>
    <property type="match status" value="1"/>
</dbReference>
<name>A0A0L6V653_9BASI</name>
<evidence type="ECO:0000259" key="2">
    <source>
        <dbReference type="PROSITE" id="PS50013"/>
    </source>
</evidence>
<feature type="domain" description="Chromo" evidence="2">
    <location>
        <begin position="45"/>
        <end position="91"/>
    </location>
</feature>
<comment type="caution">
    <text evidence="3">The sequence shown here is derived from an EMBL/GenBank/DDBJ whole genome shotgun (WGS) entry which is preliminary data.</text>
</comment>
<dbReference type="OrthoDB" id="2515365at2759"/>
<dbReference type="Proteomes" id="UP000037035">
    <property type="component" value="Unassembled WGS sequence"/>
</dbReference>
<evidence type="ECO:0000313" key="3">
    <source>
        <dbReference type="EMBL" id="KNZ56012.1"/>
    </source>
</evidence>
<feature type="compositionally biased region" description="Polar residues" evidence="1">
    <location>
        <begin position="14"/>
        <end position="38"/>
    </location>
</feature>
<protein>
    <recommendedName>
        <fullName evidence="2">Chromo domain-containing protein</fullName>
    </recommendedName>
</protein>
<dbReference type="GO" id="GO:0006338">
    <property type="term" value="P:chromatin remodeling"/>
    <property type="evidence" value="ECO:0007669"/>
    <property type="project" value="UniProtKB-ARBA"/>
</dbReference>
<evidence type="ECO:0000256" key="1">
    <source>
        <dbReference type="SAM" id="MobiDB-lite"/>
    </source>
</evidence>
<proteinExistence type="predicted"/>
<dbReference type="AlphaFoldDB" id="A0A0L6V653"/>
<reference evidence="3 4" key="1">
    <citation type="submission" date="2015-08" db="EMBL/GenBank/DDBJ databases">
        <title>Next Generation Sequencing and Analysis of the Genome of Puccinia sorghi L Schw, the Causal Agent of Maize Common Rust.</title>
        <authorList>
            <person name="Rochi L."/>
            <person name="Burguener G."/>
            <person name="Darino M."/>
            <person name="Turjanski A."/>
            <person name="Kreff E."/>
            <person name="Dieguez M.J."/>
            <person name="Sacco F."/>
        </authorList>
    </citation>
    <scope>NUCLEOTIDE SEQUENCE [LARGE SCALE GENOMIC DNA]</scope>
    <source>
        <strain evidence="3 4">RO10H11247</strain>
    </source>
</reference>
<dbReference type="SUPFAM" id="SSF54160">
    <property type="entry name" value="Chromo domain-like"/>
    <property type="match status" value="1"/>
</dbReference>
<dbReference type="VEuPathDB" id="FungiDB:VP01_251g4"/>
<organism evidence="3 4">
    <name type="scientific">Puccinia sorghi</name>
    <dbReference type="NCBI Taxonomy" id="27349"/>
    <lineage>
        <taxon>Eukaryota</taxon>
        <taxon>Fungi</taxon>
        <taxon>Dikarya</taxon>
        <taxon>Basidiomycota</taxon>
        <taxon>Pucciniomycotina</taxon>
        <taxon>Pucciniomycetes</taxon>
        <taxon>Pucciniales</taxon>
        <taxon>Pucciniaceae</taxon>
        <taxon>Puccinia</taxon>
    </lineage>
</organism>